<reference evidence="1" key="1">
    <citation type="journal article" date="2020" name="mSystems">
        <title>Genome- and Community-Level Interaction Insights into Carbon Utilization and Element Cycling Functions of Hydrothermarchaeota in Hydrothermal Sediment.</title>
        <authorList>
            <person name="Zhou Z."/>
            <person name="Liu Y."/>
            <person name="Xu W."/>
            <person name="Pan J."/>
            <person name="Luo Z.H."/>
            <person name="Li M."/>
        </authorList>
    </citation>
    <scope>NUCLEOTIDE SEQUENCE [LARGE SCALE GENOMIC DNA]</scope>
    <source>
        <strain evidence="1">SpSt-123</strain>
    </source>
</reference>
<proteinExistence type="predicted"/>
<organism evidence="1">
    <name type="scientific">Fervidicoccus fontis</name>
    <dbReference type="NCBI Taxonomy" id="683846"/>
    <lineage>
        <taxon>Archaea</taxon>
        <taxon>Thermoproteota</taxon>
        <taxon>Thermoprotei</taxon>
        <taxon>Fervidicoccales</taxon>
        <taxon>Fervidicoccaceae</taxon>
        <taxon>Fervidicoccus</taxon>
    </lineage>
</organism>
<accession>A0A7C1IHR9</accession>
<evidence type="ECO:0000313" key="1">
    <source>
        <dbReference type="EMBL" id="HDS10493.1"/>
    </source>
</evidence>
<dbReference type="Pfam" id="PF01986">
    <property type="entry name" value="DUF123"/>
    <property type="match status" value="1"/>
</dbReference>
<name>A0A7C1IHR9_9CREN</name>
<protein>
    <recommendedName>
        <fullName evidence="2">DUF123 domain-containing protein</fullName>
    </recommendedName>
</protein>
<sequence>MSNKKNRSYAEFLAPFCMEYDKSLVVLLMEVPIEGLIVYLGSLGDYVFHQTMYAYVGATFDENVEKRRKSLWRWRKSHIEYFLSNPFIRITGRCCRPADDNLTIHNVAGRMRWYGVAVKGFEVYDCNCESHLVRVENTYGLLEELANLGFKCFLGNDALKNVGNEIIDFLNKRMKNAEKAYGLLYKQFFGSGERNDLSP</sequence>
<comment type="caution">
    <text evidence="1">The sequence shown here is derived from an EMBL/GenBank/DDBJ whole genome shotgun (WGS) entry which is preliminary data.</text>
</comment>
<dbReference type="AlphaFoldDB" id="A0A7C1IHR9"/>
<dbReference type="EMBL" id="DSDY01000087">
    <property type="protein sequence ID" value="HDS10493.1"/>
    <property type="molecule type" value="Genomic_DNA"/>
</dbReference>
<evidence type="ECO:0008006" key="2">
    <source>
        <dbReference type="Google" id="ProtNLM"/>
    </source>
</evidence>
<gene>
    <name evidence="1" type="ORF">ENO04_02560</name>
</gene>
<dbReference type="InterPro" id="IPR002837">
    <property type="entry name" value="DUF123"/>
</dbReference>